<evidence type="ECO:0000313" key="4">
    <source>
        <dbReference type="Proteomes" id="UP000189670"/>
    </source>
</evidence>
<evidence type="ECO:0000259" key="2">
    <source>
        <dbReference type="Pfam" id="PF03781"/>
    </source>
</evidence>
<gene>
    <name evidence="3" type="ORF">OMM_01794</name>
</gene>
<dbReference type="InterPro" id="IPR051043">
    <property type="entry name" value="Sulfatase_Mod_Factor_Kinase"/>
</dbReference>
<dbReference type="InterPro" id="IPR042095">
    <property type="entry name" value="SUMF_sf"/>
</dbReference>
<reference evidence="4" key="1">
    <citation type="submission" date="2012-11" db="EMBL/GenBank/DDBJ databases">
        <authorList>
            <person name="Lucero-Rivera Y.E."/>
            <person name="Tovar-Ramirez D."/>
        </authorList>
    </citation>
    <scope>NUCLEOTIDE SEQUENCE [LARGE SCALE GENOMIC DNA]</scope>
    <source>
        <strain evidence="4">Araruama</strain>
    </source>
</reference>
<dbReference type="EMBL" id="ATBP01000159">
    <property type="protein sequence ID" value="ETR72336.1"/>
    <property type="molecule type" value="Genomic_DNA"/>
</dbReference>
<feature type="domain" description="Sulfatase-modifying factor enzyme-like" evidence="2">
    <location>
        <begin position="359"/>
        <end position="606"/>
    </location>
</feature>
<dbReference type="Pfam" id="PF03781">
    <property type="entry name" value="FGE-sulfatase"/>
    <property type="match status" value="1"/>
</dbReference>
<comment type="caution">
    <text evidence="3">The sequence shown here is derived from an EMBL/GenBank/DDBJ whole genome shotgun (WGS) entry which is preliminary data.</text>
</comment>
<feature type="region of interest" description="Disordered" evidence="1">
    <location>
        <begin position="185"/>
        <end position="302"/>
    </location>
</feature>
<dbReference type="PANTHER" id="PTHR23150">
    <property type="entry name" value="SULFATASE MODIFYING FACTOR 1, 2"/>
    <property type="match status" value="1"/>
</dbReference>
<dbReference type="Proteomes" id="UP000189670">
    <property type="component" value="Unassembled WGS sequence"/>
</dbReference>
<accession>A0A1V1PC26</accession>
<sequence>MAVIISPERIKQTIDNLHYAEYSVKHKFVDLIFKSYHKNTETASEPEPNDPDTIIKTIWNVSDPKEIAHKRKNFHSLKSSVNNDFQRLYRSGKNPDGIIIGDYNYFDISNEAKDTIFAKFASGSGKDRVINLEELMDVLKVIERAIESTDIEQKEIVSHDEFLGRLNQTLSTVVDKYGITDEQDAENLEEEAEEAEEDDVEEEEAEEEEDEEEGEEDEEEGEEDETEEASEDDEYEVIEEIIEEFEDEDEEEGEEEDQEDAEELEEVEDEGDIEDVEEDEEEDLDETEEEEEEEEEDYEEEIIEEDEELVEIIETGLPVNSLGIDRDDIYKDDGILKEKILLDEQLDGFLGTMERFYNQYLLIEEGRYIVGSKNPERHEIFRKKIMLPELYMGKFPVTNLLFSLFINKTGYITTAERLGFGIVYTGRFIKKINPNTGKTSVVLNSALSCKKESGACWHRPTGLGSDLNNKRDHPVVQVSIEDAVAYAKWINKRLPTEMEWEGSVRTQKGYKFPWGNTWKKDQCNIEATANADTTPVDQYRKWENELGIVDALGNVLEWTSSKKSVSQKLYYIAKGGSWISNQTPYLYQRFLYKKDYSSNIIGFRCVANS</sequence>
<dbReference type="GO" id="GO:0120147">
    <property type="term" value="F:formylglycine-generating oxidase activity"/>
    <property type="evidence" value="ECO:0007669"/>
    <property type="project" value="TreeGrafter"/>
</dbReference>
<dbReference type="PANTHER" id="PTHR23150:SF19">
    <property type="entry name" value="FORMYLGLYCINE-GENERATING ENZYME"/>
    <property type="match status" value="1"/>
</dbReference>
<evidence type="ECO:0000256" key="1">
    <source>
        <dbReference type="SAM" id="MobiDB-lite"/>
    </source>
</evidence>
<dbReference type="SUPFAM" id="SSF56436">
    <property type="entry name" value="C-type lectin-like"/>
    <property type="match status" value="1"/>
</dbReference>
<dbReference type="Gene3D" id="3.90.1580.10">
    <property type="entry name" value="paralog of FGE (formylglycine-generating enzyme)"/>
    <property type="match status" value="1"/>
</dbReference>
<protein>
    <recommendedName>
        <fullName evidence="2">Sulfatase-modifying factor enzyme-like domain-containing protein</fullName>
    </recommendedName>
</protein>
<proteinExistence type="predicted"/>
<organism evidence="3 4">
    <name type="scientific">Candidatus Magnetoglobus multicellularis str. Araruama</name>
    <dbReference type="NCBI Taxonomy" id="890399"/>
    <lineage>
        <taxon>Bacteria</taxon>
        <taxon>Pseudomonadati</taxon>
        <taxon>Thermodesulfobacteriota</taxon>
        <taxon>Desulfobacteria</taxon>
        <taxon>Desulfobacterales</taxon>
        <taxon>Desulfobacteraceae</taxon>
        <taxon>Candidatus Magnetoglobus</taxon>
    </lineage>
</organism>
<dbReference type="AlphaFoldDB" id="A0A1V1PC26"/>
<dbReference type="InterPro" id="IPR005532">
    <property type="entry name" value="SUMF_dom"/>
</dbReference>
<dbReference type="InterPro" id="IPR016187">
    <property type="entry name" value="CTDL_fold"/>
</dbReference>
<name>A0A1V1PC26_9BACT</name>
<evidence type="ECO:0000313" key="3">
    <source>
        <dbReference type="EMBL" id="ETR72336.1"/>
    </source>
</evidence>